<evidence type="ECO:0000313" key="1">
    <source>
        <dbReference type="EMBL" id="RAJ88244.1"/>
    </source>
</evidence>
<dbReference type="EMBL" id="QLMA01000001">
    <property type="protein sequence ID" value="RAJ88244.1"/>
    <property type="molecule type" value="Genomic_DNA"/>
</dbReference>
<gene>
    <name evidence="1" type="ORF">CLV59_1011012</name>
</gene>
<dbReference type="AlphaFoldDB" id="A0A327WKC6"/>
<name>A0A327WKC6_9BACT</name>
<proteinExistence type="predicted"/>
<comment type="caution">
    <text evidence="1">The sequence shown here is derived from an EMBL/GenBank/DDBJ whole genome shotgun (WGS) entry which is preliminary data.</text>
</comment>
<organism evidence="1 2">
    <name type="scientific">Chitinophaga dinghuensis</name>
    <dbReference type="NCBI Taxonomy" id="1539050"/>
    <lineage>
        <taxon>Bacteria</taxon>
        <taxon>Pseudomonadati</taxon>
        <taxon>Bacteroidota</taxon>
        <taxon>Chitinophagia</taxon>
        <taxon>Chitinophagales</taxon>
        <taxon>Chitinophagaceae</taxon>
        <taxon>Chitinophaga</taxon>
    </lineage>
</organism>
<reference evidence="1 2" key="1">
    <citation type="submission" date="2018-06" db="EMBL/GenBank/DDBJ databases">
        <title>Genomic Encyclopedia of Archaeal and Bacterial Type Strains, Phase II (KMG-II): from individual species to whole genera.</title>
        <authorList>
            <person name="Goeker M."/>
        </authorList>
    </citation>
    <scope>NUCLEOTIDE SEQUENCE [LARGE SCALE GENOMIC DNA]</scope>
    <source>
        <strain evidence="1 2">DSM 29821</strain>
    </source>
</reference>
<keyword evidence="2" id="KW-1185">Reference proteome</keyword>
<sequence>MCFSLWGRNELIGIAGVEMIVNAYYDTQLPTHCLA</sequence>
<accession>A0A327WKC6</accession>
<dbReference type="Proteomes" id="UP000249819">
    <property type="component" value="Unassembled WGS sequence"/>
</dbReference>
<protein>
    <submittedName>
        <fullName evidence="1">Uncharacterized protein</fullName>
    </submittedName>
</protein>
<evidence type="ECO:0000313" key="2">
    <source>
        <dbReference type="Proteomes" id="UP000249819"/>
    </source>
</evidence>